<feature type="compositionally biased region" description="Basic and acidic residues" evidence="1">
    <location>
        <begin position="1"/>
        <end position="14"/>
    </location>
</feature>
<comment type="caution">
    <text evidence="2">The sequence shown here is derived from an EMBL/GenBank/DDBJ whole genome shotgun (WGS) entry which is preliminary data.</text>
</comment>
<evidence type="ECO:0000313" key="2">
    <source>
        <dbReference type="EMBL" id="GFD03780.1"/>
    </source>
</evidence>
<sequence>STYKLDENATRETSKQNVTNEVHKQPSNSQKKGFVDDGINLMTLKNSFESLMEADKVLDIAKPDDNVGPHDENVLEDEDDDVEEVFCGKGRGYQRKAHQYLKNGSKHSHYSSFRCIA</sequence>
<feature type="non-terminal residue" evidence="2">
    <location>
        <position position="1"/>
    </location>
</feature>
<feature type="compositionally biased region" description="Polar residues" evidence="1">
    <location>
        <begin position="15"/>
        <end position="31"/>
    </location>
</feature>
<feature type="region of interest" description="Disordered" evidence="1">
    <location>
        <begin position="1"/>
        <end position="35"/>
    </location>
</feature>
<feature type="region of interest" description="Disordered" evidence="1">
    <location>
        <begin position="62"/>
        <end position="81"/>
    </location>
</feature>
<organism evidence="2">
    <name type="scientific">Tanacetum cinerariifolium</name>
    <name type="common">Dalmatian daisy</name>
    <name type="synonym">Chrysanthemum cinerariifolium</name>
    <dbReference type="NCBI Taxonomy" id="118510"/>
    <lineage>
        <taxon>Eukaryota</taxon>
        <taxon>Viridiplantae</taxon>
        <taxon>Streptophyta</taxon>
        <taxon>Embryophyta</taxon>
        <taxon>Tracheophyta</taxon>
        <taxon>Spermatophyta</taxon>
        <taxon>Magnoliopsida</taxon>
        <taxon>eudicotyledons</taxon>
        <taxon>Gunneridae</taxon>
        <taxon>Pentapetalae</taxon>
        <taxon>asterids</taxon>
        <taxon>campanulids</taxon>
        <taxon>Asterales</taxon>
        <taxon>Asteraceae</taxon>
        <taxon>Asteroideae</taxon>
        <taxon>Anthemideae</taxon>
        <taxon>Anthemidinae</taxon>
        <taxon>Tanacetum</taxon>
    </lineage>
</organism>
<evidence type="ECO:0000256" key="1">
    <source>
        <dbReference type="SAM" id="MobiDB-lite"/>
    </source>
</evidence>
<dbReference type="AlphaFoldDB" id="A0A699T1N0"/>
<protein>
    <submittedName>
        <fullName evidence="2">Uncharacterized protein</fullName>
    </submittedName>
</protein>
<feature type="compositionally biased region" description="Basic and acidic residues" evidence="1">
    <location>
        <begin position="62"/>
        <end position="73"/>
    </location>
</feature>
<accession>A0A699T1N0</accession>
<reference evidence="2" key="1">
    <citation type="journal article" date="2019" name="Sci. Rep.">
        <title>Draft genome of Tanacetum cinerariifolium, the natural source of mosquito coil.</title>
        <authorList>
            <person name="Yamashiro T."/>
            <person name="Shiraishi A."/>
            <person name="Satake H."/>
            <person name="Nakayama K."/>
        </authorList>
    </citation>
    <scope>NUCLEOTIDE SEQUENCE</scope>
</reference>
<gene>
    <name evidence="2" type="ORF">Tci_875749</name>
</gene>
<name>A0A699T1N0_TANCI</name>
<dbReference type="EMBL" id="BKCJ011207226">
    <property type="protein sequence ID" value="GFD03780.1"/>
    <property type="molecule type" value="Genomic_DNA"/>
</dbReference>
<proteinExistence type="predicted"/>